<organism evidence="8 9">
    <name type="scientific">Nisaea acidiphila</name>
    <dbReference type="NCBI Taxonomy" id="1862145"/>
    <lineage>
        <taxon>Bacteria</taxon>
        <taxon>Pseudomonadati</taxon>
        <taxon>Pseudomonadota</taxon>
        <taxon>Alphaproteobacteria</taxon>
        <taxon>Rhodospirillales</taxon>
        <taxon>Thalassobaculaceae</taxon>
        <taxon>Nisaea</taxon>
    </lineage>
</organism>
<proteinExistence type="predicted"/>
<reference evidence="8" key="1">
    <citation type="submission" date="2022-08" db="EMBL/GenBank/DDBJ databases">
        <title>Nisaea acidiphila sp. nov., isolated from a marine algal debris and emended description of the genus Nisaea Urios et al. 2008.</title>
        <authorList>
            <person name="Kwon K."/>
        </authorList>
    </citation>
    <scope>NUCLEOTIDE SEQUENCE</scope>
    <source>
        <strain evidence="8">MEBiC11861</strain>
    </source>
</reference>
<dbReference type="InterPro" id="IPR011990">
    <property type="entry name" value="TPR-like_helical_dom_sf"/>
</dbReference>
<dbReference type="EMBL" id="CP102480">
    <property type="protein sequence ID" value="UUX48521.1"/>
    <property type="molecule type" value="Genomic_DNA"/>
</dbReference>
<dbReference type="Proteomes" id="UP001060336">
    <property type="component" value="Chromosome"/>
</dbReference>
<dbReference type="Gene3D" id="1.25.40.10">
    <property type="entry name" value="Tetratricopeptide repeat domain"/>
    <property type="match status" value="1"/>
</dbReference>
<evidence type="ECO:0000256" key="3">
    <source>
        <dbReference type="ARBA" id="ARBA00022989"/>
    </source>
</evidence>
<keyword evidence="4 6" id="KW-0472">Membrane</keyword>
<keyword evidence="9" id="KW-1185">Reference proteome</keyword>
<dbReference type="RefSeq" id="WP_257767028.1">
    <property type="nucleotide sequence ID" value="NZ_CP102480.1"/>
</dbReference>
<evidence type="ECO:0000313" key="8">
    <source>
        <dbReference type="EMBL" id="UUX48521.1"/>
    </source>
</evidence>
<evidence type="ECO:0000313" key="9">
    <source>
        <dbReference type="Proteomes" id="UP001060336"/>
    </source>
</evidence>
<dbReference type="InterPro" id="IPR010817">
    <property type="entry name" value="HemY_N"/>
</dbReference>
<evidence type="ECO:0000256" key="1">
    <source>
        <dbReference type="ARBA" id="ARBA00004370"/>
    </source>
</evidence>
<dbReference type="AlphaFoldDB" id="A0A9J7APJ8"/>
<protein>
    <submittedName>
        <fullName evidence="8">Heme biosynthesis protein HemY</fullName>
    </submittedName>
</protein>
<comment type="subcellular location">
    <subcellularLocation>
        <location evidence="1">Membrane</location>
    </subcellularLocation>
</comment>
<evidence type="ECO:0000256" key="4">
    <source>
        <dbReference type="ARBA" id="ARBA00023136"/>
    </source>
</evidence>
<evidence type="ECO:0000256" key="5">
    <source>
        <dbReference type="SAM" id="MobiDB-lite"/>
    </source>
</evidence>
<dbReference type="SUPFAM" id="SSF48452">
    <property type="entry name" value="TPR-like"/>
    <property type="match status" value="1"/>
</dbReference>
<feature type="region of interest" description="Disordered" evidence="5">
    <location>
        <begin position="454"/>
        <end position="510"/>
    </location>
</feature>
<dbReference type="GO" id="GO:0016020">
    <property type="term" value="C:membrane"/>
    <property type="evidence" value="ECO:0007669"/>
    <property type="project" value="UniProtKB-SubCell"/>
</dbReference>
<dbReference type="Pfam" id="PF07219">
    <property type="entry name" value="HemY_N"/>
    <property type="match status" value="1"/>
</dbReference>
<keyword evidence="3 6" id="KW-1133">Transmembrane helix</keyword>
<evidence type="ECO:0000256" key="2">
    <source>
        <dbReference type="ARBA" id="ARBA00022692"/>
    </source>
</evidence>
<evidence type="ECO:0000256" key="6">
    <source>
        <dbReference type="SAM" id="Phobius"/>
    </source>
</evidence>
<evidence type="ECO:0000259" key="7">
    <source>
        <dbReference type="Pfam" id="PF07219"/>
    </source>
</evidence>
<gene>
    <name evidence="8" type="ORF">NUH88_14000</name>
</gene>
<dbReference type="KEGG" id="naci:NUH88_14000"/>
<feature type="domain" description="HemY N-terminal" evidence="7">
    <location>
        <begin position="26"/>
        <end position="130"/>
    </location>
</feature>
<feature type="transmembrane region" description="Helical" evidence="6">
    <location>
        <begin position="40"/>
        <end position="62"/>
    </location>
</feature>
<sequence length="510" mass="55180">MFRIFGFLVLVGALTFASIQLADNPGRISVEWLGYRIDTYFGVALLALLVGLYLLLIVYRLIRGVLGLPGGFLDRRAAKRRDDGVSALSLGMAAIAAGDAEEARKQARRAERLLDDPSKTRILSAQAAALGGDTEAAGRYFDALIESPETKFVGLTGKLRQALETGDREAALALARQARNLRPDSGFAARTLFTLETEAEDWDEAQKTLFDAVRRDLIPEDEAKRYRIAIDMERARLQEVEGRMENATDFALRVLKVDPAFAPAVKIVVASDVAKGRTRKAQKLLEEGWKEAPHPSFARLYADLWPEDDLGQRLKRVEKLVGERPASTVGRIAFAEAAVAAENWSAARAALDGIPPAERSAGIYRLQAYLAQAEDGNATEARAMLERASAAAPDPTWTCSDCGATAEVWTVSCGNCGHFASLSWKQPPRVSTLVSLPPEAEAVPAVPEELLIAAEPDSVEAPAPDPAPEPEPEVTPEPEAPTAEDGSVPPAEAKKTKQTPNPEDVVRRLA</sequence>
<accession>A0A9J7APJ8</accession>
<keyword evidence="2 6" id="KW-0812">Transmembrane</keyword>
<name>A0A9J7APJ8_9PROT</name>